<reference evidence="2 3" key="1">
    <citation type="submission" date="2016-10" db="EMBL/GenBank/DDBJ databases">
        <authorList>
            <person name="de Groot N.N."/>
        </authorList>
    </citation>
    <scope>NUCLEOTIDE SEQUENCE [LARGE SCALE GENOMIC DNA]</scope>
    <source>
        <strain evidence="2 3">YAD2003</strain>
    </source>
</reference>
<proteinExistence type="predicted"/>
<evidence type="ECO:0000313" key="3">
    <source>
        <dbReference type="Proteomes" id="UP000183190"/>
    </source>
</evidence>
<dbReference type="AlphaFoldDB" id="A0A1H6IZQ1"/>
<name>A0A1H6IZQ1_RUMFL</name>
<keyword evidence="1" id="KW-1133">Transmembrane helix</keyword>
<dbReference type="OrthoDB" id="1819753at2"/>
<protein>
    <submittedName>
        <fullName evidence="2">Uncharacterized protein</fullName>
    </submittedName>
</protein>
<feature type="transmembrane region" description="Helical" evidence="1">
    <location>
        <begin position="42"/>
        <end position="61"/>
    </location>
</feature>
<keyword evidence="1" id="KW-0472">Membrane</keyword>
<feature type="transmembrane region" description="Helical" evidence="1">
    <location>
        <begin position="12"/>
        <end position="30"/>
    </location>
</feature>
<accession>A0A1H6IZQ1</accession>
<sequence>MHKRLNNGIKYCFIANLLFFAFSIICLIYYKTFDYESVFSKILEIIAYSVEIGGFCLFLWGDWLISTAMRFRTMMKICITIYIIVEALMMVLELNSYRLDFYQPYSLLLAMVHSAFSGLTCLTFLQLDPDKKKLELFTIISISIMFCGMLGNIIGLRIYFSIMINSVAFALLFFSIGKLIAREDIEVDCHGDKARVAEFTSSIVDD</sequence>
<organism evidence="2 3">
    <name type="scientific">Ruminococcus flavefaciens</name>
    <dbReference type="NCBI Taxonomy" id="1265"/>
    <lineage>
        <taxon>Bacteria</taxon>
        <taxon>Bacillati</taxon>
        <taxon>Bacillota</taxon>
        <taxon>Clostridia</taxon>
        <taxon>Eubacteriales</taxon>
        <taxon>Oscillospiraceae</taxon>
        <taxon>Ruminococcus</taxon>
    </lineage>
</organism>
<keyword evidence="1" id="KW-0812">Transmembrane</keyword>
<evidence type="ECO:0000256" key="1">
    <source>
        <dbReference type="SAM" id="Phobius"/>
    </source>
</evidence>
<feature type="transmembrane region" description="Helical" evidence="1">
    <location>
        <begin position="104"/>
        <end position="125"/>
    </location>
</feature>
<gene>
    <name evidence="2" type="ORF">SAMN02910265_01364</name>
</gene>
<dbReference type="RefSeq" id="WP_074715751.1">
    <property type="nucleotide sequence ID" value="NZ_FNWV01000004.1"/>
</dbReference>
<evidence type="ECO:0000313" key="2">
    <source>
        <dbReference type="EMBL" id="SEH55088.1"/>
    </source>
</evidence>
<dbReference type="EMBL" id="FNWV01000004">
    <property type="protein sequence ID" value="SEH55088.1"/>
    <property type="molecule type" value="Genomic_DNA"/>
</dbReference>
<feature type="transmembrane region" description="Helical" evidence="1">
    <location>
        <begin position="162"/>
        <end position="181"/>
    </location>
</feature>
<dbReference type="Proteomes" id="UP000183190">
    <property type="component" value="Unassembled WGS sequence"/>
</dbReference>
<feature type="transmembrane region" description="Helical" evidence="1">
    <location>
        <begin position="137"/>
        <end position="156"/>
    </location>
</feature>